<name>A0A290Z6J2_9PSEU</name>
<proteinExistence type="predicted"/>
<dbReference type="PANTHER" id="PTHR10509">
    <property type="entry name" value="O-METHYLTRANSFERASE-RELATED"/>
    <property type="match status" value="1"/>
</dbReference>
<organism evidence="4 5">
    <name type="scientific">Actinosynnema pretiosum</name>
    <dbReference type="NCBI Taxonomy" id="42197"/>
    <lineage>
        <taxon>Bacteria</taxon>
        <taxon>Bacillati</taxon>
        <taxon>Actinomycetota</taxon>
        <taxon>Actinomycetes</taxon>
        <taxon>Pseudonocardiales</taxon>
        <taxon>Pseudonocardiaceae</taxon>
        <taxon>Actinosynnema</taxon>
    </lineage>
</organism>
<dbReference type="AlphaFoldDB" id="A0A290Z6J2"/>
<keyword evidence="1 4" id="KW-0489">Methyltransferase</keyword>
<evidence type="ECO:0000256" key="1">
    <source>
        <dbReference type="ARBA" id="ARBA00022603"/>
    </source>
</evidence>
<accession>A0A290Z6J2</accession>
<keyword evidence="3" id="KW-0949">S-adenosyl-L-methionine</keyword>
<gene>
    <name evidence="4" type="ORF">CNX65_16225</name>
</gene>
<dbReference type="Proteomes" id="UP000218505">
    <property type="component" value="Chromosome"/>
</dbReference>
<dbReference type="Pfam" id="PF01596">
    <property type="entry name" value="Methyltransf_3"/>
    <property type="match status" value="1"/>
</dbReference>
<evidence type="ECO:0000313" key="4">
    <source>
        <dbReference type="EMBL" id="ATE54640.1"/>
    </source>
</evidence>
<dbReference type="InterPro" id="IPR050362">
    <property type="entry name" value="Cation-dep_OMT"/>
</dbReference>
<protein>
    <submittedName>
        <fullName evidence="4">SAM-dependent methyltransferase</fullName>
    </submittedName>
</protein>
<dbReference type="Gene3D" id="3.40.50.150">
    <property type="entry name" value="Vaccinia Virus protein VP39"/>
    <property type="match status" value="1"/>
</dbReference>
<dbReference type="RefSeq" id="WP_096493985.1">
    <property type="nucleotide sequence ID" value="NZ_CP023445.1"/>
</dbReference>
<dbReference type="CDD" id="cd02440">
    <property type="entry name" value="AdoMet_MTases"/>
    <property type="match status" value="1"/>
</dbReference>
<reference evidence="4" key="1">
    <citation type="submission" date="2017-09" db="EMBL/GenBank/DDBJ databases">
        <title>Complete Genome Sequence of ansamitocin-producing Bacterium Actinosynnema pretiosum X47.</title>
        <authorList>
            <person name="Cao G."/>
            <person name="Zong G."/>
            <person name="Zhong C."/>
            <person name="Fu J."/>
        </authorList>
    </citation>
    <scope>NUCLEOTIDE SEQUENCE [LARGE SCALE GENOMIC DNA]</scope>
    <source>
        <strain evidence="4">X47</strain>
    </source>
</reference>
<evidence type="ECO:0000256" key="2">
    <source>
        <dbReference type="ARBA" id="ARBA00022679"/>
    </source>
</evidence>
<dbReference type="InterPro" id="IPR029063">
    <property type="entry name" value="SAM-dependent_MTases_sf"/>
</dbReference>
<sequence length="220" mass="23027">MGEQVVVTPALLDYLREVSQPEPAALAELRAETALLPGGGVLPVPPGEGAFLAMLVALTGARLVVEVGTFTGCSTLCLASALPDGGRVITCELSPKWPAIARPHWERAGVADRIEVLVGDAAGSLAGLTGELAGRVDLVFVDADKAGYPRYYELAVELVRPGGLVVVDNTLFSGRVADPAAVDPDTEGVRELNRRIAADDRVQAVLLAHADGMTLARRTR</sequence>
<dbReference type="KEGG" id="apre:CNX65_16225"/>
<keyword evidence="5" id="KW-1185">Reference proteome</keyword>
<dbReference type="GO" id="GO:0032259">
    <property type="term" value="P:methylation"/>
    <property type="evidence" value="ECO:0007669"/>
    <property type="project" value="UniProtKB-KW"/>
</dbReference>
<evidence type="ECO:0000256" key="3">
    <source>
        <dbReference type="ARBA" id="ARBA00022691"/>
    </source>
</evidence>
<evidence type="ECO:0000313" key="5">
    <source>
        <dbReference type="Proteomes" id="UP000218505"/>
    </source>
</evidence>
<keyword evidence="2" id="KW-0808">Transferase</keyword>
<dbReference type="PANTHER" id="PTHR10509:SF14">
    <property type="entry name" value="CAFFEOYL-COA O-METHYLTRANSFERASE 3-RELATED"/>
    <property type="match status" value="1"/>
</dbReference>
<dbReference type="InterPro" id="IPR002935">
    <property type="entry name" value="SAM_O-MeTrfase"/>
</dbReference>
<dbReference type="GO" id="GO:0008757">
    <property type="term" value="F:S-adenosylmethionine-dependent methyltransferase activity"/>
    <property type="evidence" value="ECO:0007669"/>
    <property type="project" value="TreeGrafter"/>
</dbReference>
<dbReference type="PROSITE" id="PS51682">
    <property type="entry name" value="SAM_OMT_I"/>
    <property type="match status" value="1"/>
</dbReference>
<dbReference type="EMBL" id="CP023445">
    <property type="protein sequence ID" value="ATE54640.1"/>
    <property type="molecule type" value="Genomic_DNA"/>
</dbReference>
<dbReference type="SUPFAM" id="SSF53335">
    <property type="entry name" value="S-adenosyl-L-methionine-dependent methyltransferases"/>
    <property type="match status" value="1"/>
</dbReference>
<dbReference type="GO" id="GO:0008171">
    <property type="term" value="F:O-methyltransferase activity"/>
    <property type="evidence" value="ECO:0007669"/>
    <property type="project" value="InterPro"/>
</dbReference>